<keyword evidence="6" id="KW-0472">Membrane</keyword>
<dbReference type="RefSeq" id="WP_138951017.1">
    <property type="nucleotide sequence ID" value="NZ_CP040749.1"/>
</dbReference>
<dbReference type="EMBL" id="CP040749">
    <property type="protein sequence ID" value="QCX40183.1"/>
    <property type="molecule type" value="Genomic_DNA"/>
</dbReference>
<evidence type="ECO:0000256" key="1">
    <source>
        <dbReference type="ARBA" id="ARBA00003543"/>
    </source>
</evidence>
<dbReference type="InterPro" id="IPR036771">
    <property type="entry name" value="ATPsynth_dsu/esu_N"/>
</dbReference>
<gene>
    <name evidence="9" type="ORF">FF125_17650</name>
</gene>
<dbReference type="GO" id="GO:0046933">
    <property type="term" value="F:proton-transporting ATP synthase activity, rotational mechanism"/>
    <property type="evidence" value="ECO:0007669"/>
    <property type="project" value="InterPro"/>
</dbReference>
<comment type="subcellular location">
    <subcellularLocation>
        <location evidence="2">Endomembrane system</location>
        <topology evidence="2">Peripheral membrane protein</topology>
    </subcellularLocation>
</comment>
<evidence type="ECO:0000313" key="9">
    <source>
        <dbReference type="EMBL" id="QCX40183.1"/>
    </source>
</evidence>
<evidence type="ECO:0000256" key="4">
    <source>
        <dbReference type="ARBA" id="ARBA00022448"/>
    </source>
</evidence>
<evidence type="ECO:0000259" key="8">
    <source>
        <dbReference type="Pfam" id="PF02823"/>
    </source>
</evidence>
<keyword evidence="10" id="KW-1185">Reference proteome</keyword>
<dbReference type="InterPro" id="IPR001469">
    <property type="entry name" value="ATP_synth_F1_dsu/esu"/>
</dbReference>
<dbReference type="GO" id="GO:0012505">
    <property type="term" value="C:endomembrane system"/>
    <property type="evidence" value="ECO:0007669"/>
    <property type="project" value="UniProtKB-SubCell"/>
</dbReference>
<dbReference type="InterPro" id="IPR020546">
    <property type="entry name" value="ATP_synth_F1_dsu/esu_N"/>
</dbReference>
<accession>A0A5B7TXU9</accession>
<evidence type="ECO:0000313" key="10">
    <source>
        <dbReference type="Proteomes" id="UP000306229"/>
    </source>
</evidence>
<evidence type="ECO:0000256" key="2">
    <source>
        <dbReference type="ARBA" id="ARBA00004184"/>
    </source>
</evidence>
<dbReference type="Gene3D" id="2.60.15.10">
    <property type="entry name" value="F0F1 ATP synthase delta/epsilon subunit, N-terminal"/>
    <property type="match status" value="1"/>
</dbReference>
<name>A0A5B7TXU9_9FLAO</name>
<evidence type="ECO:0000256" key="5">
    <source>
        <dbReference type="ARBA" id="ARBA00023065"/>
    </source>
</evidence>
<feature type="domain" description="ATP synthase F1 complex delta/epsilon subunit N-terminal" evidence="8">
    <location>
        <begin position="1"/>
        <end position="97"/>
    </location>
</feature>
<dbReference type="GO" id="GO:0045259">
    <property type="term" value="C:proton-transporting ATP synthase complex"/>
    <property type="evidence" value="ECO:0007669"/>
    <property type="project" value="UniProtKB-KW"/>
</dbReference>
<comment type="function">
    <text evidence="1">Produces ATP from ADP in the presence of a proton gradient across the membrane.</text>
</comment>
<evidence type="ECO:0000256" key="6">
    <source>
        <dbReference type="ARBA" id="ARBA00023136"/>
    </source>
</evidence>
<dbReference type="SUPFAM" id="SSF51344">
    <property type="entry name" value="Epsilon subunit of F1F0-ATP synthase N-terminal domain"/>
    <property type="match status" value="1"/>
</dbReference>
<proteinExistence type="inferred from homology"/>
<dbReference type="Pfam" id="PF02823">
    <property type="entry name" value="ATP-synt_DE_N"/>
    <property type="match status" value="1"/>
</dbReference>
<comment type="similarity">
    <text evidence="3">Belongs to the ATPase epsilon chain family.</text>
</comment>
<dbReference type="Proteomes" id="UP000306229">
    <property type="component" value="Chromosome"/>
</dbReference>
<sequence>MKLEIVSPEAVIFNANVDSVSVPGINGEFQMLENHAPIVSLLIEGVVKVHTHTQDHEEFSDLSGRLTKHPDDDKILIFPIKSGTIELKDNNVIILAD</sequence>
<reference evidence="9 10" key="1">
    <citation type="submission" date="2019-05" db="EMBL/GenBank/DDBJ databases">
        <title>Algicella ahnfeltiae gen. nov., sp. nov., a novel marine bacterium of the family Flavobacteriaceae isolated from a red alga.</title>
        <authorList>
            <person name="Nedashkovskaya O.I."/>
            <person name="Kukhlevskiy A.D."/>
            <person name="Kim S.-G."/>
            <person name="Zhukova N.V."/>
            <person name="Mikhailov V.V."/>
        </authorList>
    </citation>
    <scope>NUCLEOTIDE SEQUENCE [LARGE SCALE GENOMIC DNA]</scope>
    <source>
        <strain evidence="9 10">10Alg115</strain>
    </source>
</reference>
<keyword evidence="4" id="KW-0813">Transport</keyword>
<keyword evidence="7" id="KW-0139">CF(1)</keyword>
<organism evidence="9 10">
    <name type="scientific">Aureibaculum algae</name>
    <dbReference type="NCBI Taxonomy" id="2584122"/>
    <lineage>
        <taxon>Bacteria</taxon>
        <taxon>Pseudomonadati</taxon>
        <taxon>Bacteroidota</taxon>
        <taxon>Flavobacteriia</taxon>
        <taxon>Flavobacteriales</taxon>
        <taxon>Flavobacteriaceae</taxon>
        <taxon>Aureibaculum</taxon>
    </lineage>
</organism>
<protein>
    <submittedName>
        <fullName evidence="9">F0F1 ATP synthase subunit epsilon</fullName>
    </submittedName>
</protein>
<dbReference type="OrthoDB" id="5294255at2"/>
<dbReference type="CDD" id="cd12152">
    <property type="entry name" value="F1-ATPase_delta"/>
    <property type="match status" value="1"/>
</dbReference>
<dbReference type="AlphaFoldDB" id="A0A5B7TXU9"/>
<dbReference type="KEGG" id="fbe:FF125_17650"/>
<keyword evidence="7" id="KW-0066">ATP synthesis</keyword>
<evidence type="ECO:0000256" key="7">
    <source>
        <dbReference type="ARBA" id="ARBA00023196"/>
    </source>
</evidence>
<keyword evidence="5" id="KW-0406">Ion transport</keyword>
<evidence type="ECO:0000256" key="3">
    <source>
        <dbReference type="ARBA" id="ARBA00005712"/>
    </source>
</evidence>